<sequence length="62" mass="6843">MTNEEVTTSRVQEPGLESVALDHDVATMISRLREDNEALRKLNSALHQDMARAACHSVEHAG</sequence>
<keyword evidence="2" id="KW-1185">Reference proteome</keyword>
<gene>
    <name evidence="1" type="ORF">FP2506_08196</name>
</gene>
<organism evidence="1 2">
    <name type="scientific">Fulvimarina pelagi HTCC2506</name>
    <dbReference type="NCBI Taxonomy" id="314231"/>
    <lineage>
        <taxon>Bacteria</taxon>
        <taxon>Pseudomonadati</taxon>
        <taxon>Pseudomonadota</taxon>
        <taxon>Alphaproteobacteria</taxon>
        <taxon>Hyphomicrobiales</taxon>
        <taxon>Aurantimonadaceae</taxon>
        <taxon>Fulvimarina</taxon>
    </lineage>
</organism>
<dbReference type="Proteomes" id="UP000004310">
    <property type="component" value="Unassembled WGS sequence"/>
</dbReference>
<comment type="caution">
    <text evidence="1">The sequence shown here is derived from an EMBL/GenBank/DDBJ whole genome shotgun (WGS) entry which is preliminary data.</text>
</comment>
<name>Q0G6A7_9HYPH</name>
<dbReference type="HOGENOM" id="CLU_2897667_0_0_5"/>
<evidence type="ECO:0000313" key="1">
    <source>
        <dbReference type="EMBL" id="EAU42807.1"/>
    </source>
</evidence>
<dbReference type="RefSeq" id="WP_007066781.1">
    <property type="nucleotide sequence ID" value="NZ_DS022272.1"/>
</dbReference>
<proteinExistence type="predicted"/>
<evidence type="ECO:0000313" key="2">
    <source>
        <dbReference type="Proteomes" id="UP000004310"/>
    </source>
</evidence>
<protein>
    <submittedName>
        <fullName evidence="1">Uncharacterized protein</fullName>
    </submittedName>
</protein>
<accession>Q0G6A7</accession>
<reference evidence="1 2" key="1">
    <citation type="journal article" date="2010" name="J. Bacteriol.">
        <title>Genome sequence of Fulvimarina pelagi HTCC2506T, a Mn(II)-oxidizing alphaproteobacterium possessing an aerobic anoxygenic photosynthetic gene cluster and Xanthorhodopsin.</title>
        <authorList>
            <person name="Kang I."/>
            <person name="Oh H.M."/>
            <person name="Lim S.I."/>
            <person name="Ferriera S."/>
            <person name="Giovannoni S.J."/>
            <person name="Cho J.C."/>
        </authorList>
    </citation>
    <scope>NUCLEOTIDE SEQUENCE [LARGE SCALE GENOMIC DNA]</scope>
    <source>
        <strain evidence="1 2">HTCC2506</strain>
    </source>
</reference>
<dbReference type="AlphaFoldDB" id="Q0G6A7"/>
<dbReference type="EMBL" id="AATP01000001">
    <property type="protein sequence ID" value="EAU42807.1"/>
    <property type="molecule type" value="Genomic_DNA"/>
</dbReference>